<dbReference type="InterPro" id="IPR029413">
    <property type="entry name" value="RG-lyase_II"/>
</dbReference>
<proteinExistence type="predicted"/>
<evidence type="ECO:0000313" key="6">
    <source>
        <dbReference type="Proteomes" id="UP000319143"/>
    </source>
</evidence>
<dbReference type="AlphaFoldDB" id="A0A5C6DT05"/>
<feature type="repeat" description="ANK" evidence="3">
    <location>
        <begin position="392"/>
        <end position="424"/>
    </location>
</feature>
<keyword evidence="1" id="KW-0677">Repeat</keyword>
<protein>
    <submittedName>
        <fullName evidence="5">Ankyrin repeats (3 copies)</fullName>
    </submittedName>
</protein>
<comment type="caution">
    <text evidence="5">The sequence shown here is derived from an EMBL/GenBank/DDBJ whole genome shotgun (WGS) entry which is preliminary data.</text>
</comment>
<feature type="repeat" description="ANK" evidence="3">
    <location>
        <begin position="456"/>
        <end position="488"/>
    </location>
</feature>
<keyword evidence="6" id="KW-1185">Reference proteome</keyword>
<sequence length="496" mass="54771">MNNMIRESTYLRTVRHHLILTMLLLCISWTVVANAQQVATGSMSGRIVLTAPIPKVPPLRMLPNGQPNFGHFPTIEQRARIEAARVQVQDQSLLVSQDGGLANALVYIRKPPEGYVAPQPPGEPAIIEVKNFFTMHPRVQIVRVGQLISFRNAHDHLSDFRFSPTYSESLNFLLQPGQRRQEAYVFGKNEPVPVRIHSDLLNIDSYILAVDHSFTAITDTDGRYEIKDLSAGEYTLFVWHERVGVHSRISVNVEAGKQAEHTLSVPGTEFEDYTDNLNAMLKTIQSGDLNAVKSLMNSVVAADRNSLKLHILQSPNVAVIELLYTQWNLDLNPAQFAVVRGNLAAVKQETAAMPADQIDALHLLHLASVHGRVDVIVELMKRKPSIEQGYHYGATPLAYAAEQGHIEAVAKLIELGADVNFKADYTALQRACIGKQPATVRLLLEKGADPNIARHDGQTALHLATKFGCDECVKLLLEHGADPKAIADVDATPMGR</sequence>
<dbReference type="PROSITE" id="PS50297">
    <property type="entry name" value="ANK_REP_REGION"/>
    <property type="match status" value="2"/>
</dbReference>
<dbReference type="PANTHER" id="PTHR24198">
    <property type="entry name" value="ANKYRIN REPEAT AND PROTEIN KINASE DOMAIN-CONTAINING PROTEIN"/>
    <property type="match status" value="1"/>
</dbReference>
<dbReference type="Proteomes" id="UP000319143">
    <property type="component" value="Unassembled WGS sequence"/>
</dbReference>
<dbReference type="SUPFAM" id="SSF48403">
    <property type="entry name" value="Ankyrin repeat"/>
    <property type="match status" value="1"/>
</dbReference>
<dbReference type="PANTHER" id="PTHR24198:SF165">
    <property type="entry name" value="ANKYRIN REPEAT-CONTAINING PROTEIN-RELATED"/>
    <property type="match status" value="1"/>
</dbReference>
<dbReference type="InterPro" id="IPR013784">
    <property type="entry name" value="Carb-bd-like_fold"/>
</dbReference>
<organism evidence="5 6">
    <name type="scientific">Novipirellula artificiosorum</name>
    <dbReference type="NCBI Taxonomy" id="2528016"/>
    <lineage>
        <taxon>Bacteria</taxon>
        <taxon>Pseudomonadati</taxon>
        <taxon>Planctomycetota</taxon>
        <taxon>Planctomycetia</taxon>
        <taxon>Pirellulales</taxon>
        <taxon>Pirellulaceae</taxon>
        <taxon>Novipirellula</taxon>
    </lineage>
</organism>
<dbReference type="PRINTS" id="PR01415">
    <property type="entry name" value="ANKYRIN"/>
</dbReference>
<feature type="domain" description="Rhamnogalacturonan lyase" evidence="4">
    <location>
        <begin position="212"/>
        <end position="259"/>
    </location>
</feature>
<dbReference type="RefSeq" id="WP_146527061.1">
    <property type="nucleotide sequence ID" value="NZ_SJPV01000004.1"/>
</dbReference>
<dbReference type="Pfam" id="PF12796">
    <property type="entry name" value="Ank_2"/>
    <property type="match status" value="2"/>
</dbReference>
<dbReference type="InterPro" id="IPR036770">
    <property type="entry name" value="Ankyrin_rpt-contain_sf"/>
</dbReference>
<accession>A0A5C6DT05</accession>
<dbReference type="Gene3D" id="2.60.40.1120">
    <property type="entry name" value="Carboxypeptidase-like, regulatory domain"/>
    <property type="match status" value="1"/>
</dbReference>
<dbReference type="GO" id="GO:0030246">
    <property type="term" value="F:carbohydrate binding"/>
    <property type="evidence" value="ECO:0007669"/>
    <property type="project" value="InterPro"/>
</dbReference>
<dbReference type="SUPFAM" id="SSF49452">
    <property type="entry name" value="Starch-binding domain-like"/>
    <property type="match status" value="1"/>
</dbReference>
<dbReference type="Pfam" id="PF14686">
    <property type="entry name" value="fn3_3"/>
    <property type="match status" value="1"/>
</dbReference>
<evidence type="ECO:0000256" key="1">
    <source>
        <dbReference type="ARBA" id="ARBA00022737"/>
    </source>
</evidence>
<evidence type="ECO:0000256" key="3">
    <source>
        <dbReference type="PROSITE-ProRule" id="PRU00023"/>
    </source>
</evidence>
<dbReference type="InterPro" id="IPR002110">
    <property type="entry name" value="Ankyrin_rpt"/>
</dbReference>
<dbReference type="SMART" id="SM00248">
    <property type="entry name" value="ANK"/>
    <property type="match status" value="5"/>
</dbReference>
<dbReference type="EMBL" id="SJPV01000004">
    <property type="protein sequence ID" value="TWU38631.1"/>
    <property type="molecule type" value="Genomic_DNA"/>
</dbReference>
<feature type="repeat" description="ANK" evidence="3">
    <location>
        <begin position="423"/>
        <end position="455"/>
    </location>
</feature>
<dbReference type="OrthoDB" id="9772097at2"/>
<dbReference type="PROSITE" id="PS50088">
    <property type="entry name" value="ANK_REPEAT"/>
    <property type="match status" value="3"/>
</dbReference>
<evidence type="ECO:0000313" key="5">
    <source>
        <dbReference type="EMBL" id="TWU38631.1"/>
    </source>
</evidence>
<dbReference type="Gene3D" id="1.25.40.20">
    <property type="entry name" value="Ankyrin repeat-containing domain"/>
    <property type="match status" value="1"/>
</dbReference>
<evidence type="ECO:0000259" key="4">
    <source>
        <dbReference type="Pfam" id="PF14686"/>
    </source>
</evidence>
<evidence type="ECO:0000256" key="2">
    <source>
        <dbReference type="ARBA" id="ARBA00023043"/>
    </source>
</evidence>
<name>A0A5C6DT05_9BACT</name>
<gene>
    <name evidence="5" type="ORF">Poly41_31080</name>
</gene>
<keyword evidence="2 3" id="KW-0040">ANK repeat</keyword>
<reference evidence="5 6" key="1">
    <citation type="submission" date="2019-02" db="EMBL/GenBank/DDBJ databases">
        <title>Deep-cultivation of Planctomycetes and their phenomic and genomic characterization uncovers novel biology.</title>
        <authorList>
            <person name="Wiegand S."/>
            <person name="Jogler M."/>
            <person name="Boedeker C."/>
            <person name="Pinto D."/>
            <person name="Vollmers J."/>
            <person name="Rivas-Marin E."/>
            <person name="Kohn T."/>
            <person name="Peeters S.H."/>
            <person name="Heuer A."/>
            <person name="Rast P."/>
            <person name="Oberbeckmann S."/>
            <person name="Bunk B."/>
            <person name="Jeske O."/>
            <person name="Meyerdierks A."/>
            <person name="Storesund J.E."/>
            <person name="Kallscheuer N."/>
            <person name="Luecker S."/>
            <person name="Lage O.M."/>
            <person name="Pohl T."/>
            <person name="Merkel B.J."/>
            <person name="Hornburger P."/>
            <person name="Mueller R.-W."/>
            <person name="Bruemmer F."/>
            <person name="Labrenz M."/>
            <person name="Spormann A.M."/>
            <person name="Op Den Camp H."/>
            <person name="Overmann J."/>
            <person name="Amann R."/>
            <person name="Jetten M.S.M."/>
            <person name="Mascher T."/>
            <person name="Medema M.H."/>
            <person name="Devos D.P."/>
            <person name="Kaster A.-K."/>
            <person name="Ovreas L."/>
            <person name="Rohde M."/>
            <person name="Galperin M.Y."/>
            <person name="Jogler C."/>
        </authorList>
    </citation>
    <scope>NUCLEOTIDE SEQUENCE [LARGE SCALE GENOMIC DNA]</scope>
    <source>
        <strain evidence="5 6">Poly41</strain>
    </source>
</reference>